<evidence type="ECO:0000313" key="4">
    <source>
        <dbReference type="Proteomes" id="UP000292445"/>
    </source>
</evidence>
<dbReference type="PANTHER" id="PTHR33164">
    <property type="entry name" value="TRANSCRIPTIONAL REGULATOR, MARR FAMILY"/>
    <property type="match status" value="1"/>
</dbReference>
<dbReference type="EMBL" id="SGXC01000002">
    <property type="protein sequence ID" value="RZS81644.1"/>
    <property type="molecule type" value="Genomic_DNA"/>
</dbReference>
<dbReference type="OrthoDB" id="8635520at2"/>
<dbReference type="Proteomes" id="UP000292445">
    <property type="component" value="Unassembled WGS sequence"/>
</dbReference>
<keyword evidence="4" id="KW-1185">Reference proteome</keyword>
<protein>
    <submittedName>
        <fullName evidence="3">DNA-binding MarR family transcriptional regulator</fullName>
    </submittedName>
</protein>
<evidence type="ECO:0000256" key="1">
    <source>
        <dbReference type="SAM" id="MobiDB-lite"/>
    </source>
</evidence>
<dbReference type="GO" id="GO:0006950">
    <property type="term" value="P:response to stress"/>
    <property type="evidence" value="ECO:0007669"/>
    <property type="project" value="TreeGrafter"/>
</dbReference>
<dbReference type="InterPro" id="IPR036390">
    <property type="entry name" value="WH_DNA-bd_sf"/>
</dbReference>
<dbReference type="GO" id="GO:0003677">
    <property type="term" value="F:DNA binding"/>
    <property type="evidence" value="ECO:0007669"/>
    <property type="project" value="UniProtKB-KW"/>
</dbReference>
<comment type="caution">
    <text evidence="3">The sequence shown here is derived from an EMBL/GenBank/DDBJ whole genome shotgun (WGS) entry which is preliminary data.</text>
</comment>
<feature type="region of interest" description="Disordered" evidence="1">
    <location>
        <begin position="1"/>
        <end position="31"/>
    </location>
</feature>
<name>A0A4V2F398_9BURK</name>
<reference evidence="3 4" key="1">
    <citation type="submission" date="2019-02" db="EMBL/GenBank/DDBJ databases">
        <title>Genomic Encyclopedia of Type Strains, Phase IV (KMG-IV): sequencing the most valuable type-strain genomes for metagenomic binning, comparative biology and taxonomic classification.</title>
        <authorList>
            <person name="Goeker M."/>
        </authorList>
    </citation>
    <scope>NUCLEOTIDE SEQUENCE [LARGE SCALE GENOMIC DNA]</scope>
    <source>
        <strain evidence="3 4">K24</strain>
    </source>
</reference>
<accession>A0A4V2F398</accession>
<feature type="domain" description="HTH marR-type" evidence="2">
    <location>
        <begin position="31"/>
        <end position="167"/>
    </location>
</feature>
<feature type="compositionally biased region" description="Low complexity" evidence="1">
    <location>
        <begin position="9"/>
        <end position="18"/>
    </location>
</feature>
<gene>
    <name evidence="3" type="ORF">EV675_4271</name>
</gene>
<dbReference type="SUPFAM" id="SSF46785">
    <property type="entry name" value="Winged helix' DNA-binding domain"/>
    <property type="match status" value="1"/>
</dbReference>
<dbReference type="Gene3D" id="1.10.10.10">
    <property type="entry name" value="Winged helix-like DNA-binding domain superfamily/Winged helix DNA-binding domain"/>
    <property type="match status" value="1"/>
</dbReference>
<dbReference type="SMART" id="SM00347">
    <property type="entry name" value="HTH_MARR"/>
    <property type="match status" value="1"/>
</dbReference>
<feature type="region of interest" description="Disordered" evidence="1">
    <location>
        <begin position="180"/>
        <end position="199"/>
    </location>
</feature>
<dbReference type="PANTHER" id="PTHR33164:SF106">
    <property type="entry name" value="TRANSCRIPTIONAL REGULATORY PROTEIN"/>
    <property type="match status" value="1"/>
</dbReference>
<sequence>MLHWENVMSSSSHSVHGSIPREPEETDSDSQEMLNSIVTMLGRRLTVYTSLYQTALAERLGLGMVDVKALELVIEFEPITTGQLACLAGISSGGTTAVIDRLEATGFVVRDKHPLDRRIVVIRPVREKCAEIERHMRAVAEDVAHIGARYERDQLSAVHGFLAQCVHALKTEALGMLGEGGNAPHLEGRRHPGDDKRRS</sequence>
<dbReference type="InterPro" id="IPR039422">
    <property type="entry name" value="MarR/SlyA-like"/>
</dbReference>
<dbReference type="InterPro" id="IPR000835">
    <property type="entry name" value="HTH_MarR-typ"/>
</dbReference>
<dbReference type="PROSITE" id="PS50995">
    <property type="entry name" value="HTH_MARR_2"/>
    <property type="match status" value="1"/>
</dbReference>
<evidence type="ECO:0000313" key="3">
    <source>
        <dbReference type="EMBL" id="RZS81644.1"/>
    </source>
</evidence>
<dbReference type="Pfam" id="PF01047">
    <property type="entry name" value="MarR"/>
    <property type="match status" value="1"/>
</dbReference>
<dbReference type="InterPro" id="IPR036388">
    <property type="entry name" value="WH-like_DNA-bd_sf"/>
</dbReference>
<feature type="compositionally biased region" description="Basic and acidic residues" evidence="1">
    <location>
        <begin position="186"/>
        <end position="199"/>
    </location>
</feature>
<proteinExistence type="predicted"/>
<keyword evidence="3" id="KW-0238">DNA-binding</keyword>
<dbReference type="GO" id="GO:0003700">
    <property type="term" value="F:DNA-binding transcription factor activity"/>
    <property type="evidence" value="ECO:0007669"/>
    <property type="project" value="InterPro"/>
</dbReference>
<organism evidence="3 4">
    <name type="scientific">Pigmentiphaga kullae</name>
    <dbReference type="NCBI Taxonomy" id="151784"/>
    <lineage>
        <taxon>Bacteria</taxon>
        <taxon>Pseudomonadati</taxon>
        <taxon>Pseudomonadota</taxon>
        <taxon>Betaproteobacteria</taxon>
        <taxon>Burkholderiales</taxon>
        <taxon>Alcaligenaceae</taxon>
        <taxon>Pigmentiphaga</taxon>
    </lineage>
</organism>
<dbReference type="AlphaFoldDB" id="A0A4V2F398"/>
<evidence type="ECO:0000259" key="2">
    <source>
        <dbReference type="PROSITE" id="PS50995"/>
    </source>
</evidence>